<name>A0A0G0WX42_UNCKA</name>
<reference evidence="2 3" key="1">
    <citation type="journal article" date="2015" name="Nature">
        <title>rRNA introns, odd ribosomes, and small enigmatic genomes across a large radiation of phyla.</title>
        <authorList>
            <person name="Brown C.T."/>
            <person name="Hug L.A."/>
            <person name="Thomas B.C."/>
            <person name="Sharon I."/>
            <person name="Castelle C.J."/>
            <person name="Singh A."/>
            <person name="Wilkins M.J."/>
            <person name="Williams K.H."/>
            <person name="Banfield J.F."/>
        </authorList>
    </citation>
    <scope>NUCLEOTIDE SEQUENCE [LARGE SCALE GENOMIC DNA]</scope>
</reference>
<dbReference type="PANTHER" id="PTHR43179:SF7">
    <property type="entry name" value="RHAMNOSYLTRANSFERASE WBBL"/>
    <property type="match status" value="1"/>
</dbReference>
<dbReference type="InterPro" id="IPR029044">
    <property type="entry name" value="Nucleotide-diphossugar_trans"/>
</dbReference>
<protein>
    <submittedName>
        <fullName evidence="2">Glycosyl transferase family 2</fullName>
    </submittedName>
</protein>
<dbReference type="InterPro" id="IPR001173">
    <property type="entry name" value="Glyco_trans_2-like"/>
</dbReference>
<evidence type="ECO:0000259" key="1">
    <source>
        <dbReference type="Pfam" id="PF00535"/>
    </source>
</evidence>
<dbReference type="SUPFAM" id="SSF53448">
    <property type="entry name" value="Nucleotide-diphospho-sugar transferases"/>
    <property type="match status" value="1"/>
</dbReference>
<keyword evidence="2" id="KW-0808">Transferase</keyword>
<dbReference type="Proteomes" id="UP000034163">
    <property type="component" value="Unassembled WGS sequence"/>
</dbReference>
<comment type="caution">
    <text evidence="2">The sequence shown here is derived from an EMBL/GenBank/DDBJ whole genome shotgun (WGS) entry which is preliminary data.</text>
</comment>
<dbReference type="Pfam" id="PF00535">
    <property type="entry name" value="Glycos_transf_2"/>
    <property type="match status" value="1"/>
</dbReference>
<organism evidence="2 3">
    <name type="scientific">candidate division WWE3 bacterium GW2011_GWB1_41_6</name>
    <dbReference type="NCBI Taxonomy" id="1619112"/>
    <lineage>
        <taxon>Bacteria</taxon>
        <taxon>Katanobacteria</taxon>
    </lineage>
</organism>
<accession>A0A0G0WX42</accession>
<evidence type="ECO:0000313" key="3">
    <source>
        <dbReference type="Proteomes" id="UP000034163"/>
    </source>
</evidence>
<evidence type="ECO:0000313" key="2">
    <source>
        <dbReference type="EMBL" id="KKS17305.1"/>
    </source>
</evidence>
<dbReference type="CDD" id="cd04186">
    <property type="entry name" value="GT_2_like_c"/>
    <property type="match status" value="1"/>
</dbReference>
<proteinExistence type="predicted"/>
<dbReference type="PANTHER" id="PTHR43179">
    <property type="entry name" value="RHAMNOSYLTRANSFERASE WBBL"/>
    <property type="match status" value="1"/>
</dbReference>
<gene>
    <name evidence="2" type="ORF">UU72_C0004G0044</name>
</gene>
<dbReference type="GO" id="GO:0016740">
    <property type="term" value="F:transferase activity"/>
    <property type="evidence" value="ECO:0007669"/>
    <property type="project" value="UniProtKB-KW"/>
</dbReference>
<feature type="domain" description="Glycosyltransferase 2-like" evidence="1">
    <location>
        <begin position="13"/>
        <end position="195"/>
    </location>
</feature>
<dbReference type="EMBL" id="LCBS01000004">
    <property type="protein sequence ID" value="KKS17305.1"/>
    <property type="molecule type" value="Genomic_DNA"/>
</dbReference>
<dbReference type="Gene3D" id="3.90.550.10">
    <property type="entry name" value="Spore Coat Polysaccharide Biosynthesis Protein SpsA, Chain A"/>
    <property type="match status" value="1"/>
</dbReference>
<dbReference type="AlphaFoldDB" id="A0A0G0WX42"/>
<sequence length="304" mass="35123">MRTSIIIKMPFLSIVIINYNTRDLLQKCLVNLLSIYPEKEIIVVDNGSSDGSAEMVRNEFNEVLLIETTNNGLAAGSNLGLERSRGDYVLYMGTDAYPTSETVSGMIEYMEENNNVGISTAKLVLRDGTVDMDAHRGFPTPWAAFTHFTKINKIFPDSRFFNRYFLGGLDMKQPHEIDLCIAHFMFIRRVVFDRIGKWDEQFFLYGEDVDFCYRTKEAGFKIMYLPQFSVLHYKGVTVGIRKQTTDISTASQETRKKMKKETTRAMRLFYDKHYKNKYPKWLTGIVLFGIESLSRLREKGFFLG</sequence>